<dbReference type="Proteomes" id="UP001142055">
    <property type="component" value="Chromosome 3"/>
</dbReference>
<evidence type="ECO:0000313" key="2">
    <source>
        <dbReference type="Proteomes" id="UP001142055"/>
    </source>
</evidence>
<dbReference type="AlphaFoldDB" id="A0A9Q0M2W2"/>
<evidence type="ECO:0000313" key="1">
    <source>
        <dbReference type="EMBL" id="KAJ6218024.1"/>
    </source>
</evidence>
<proteinExistence type="predicted"/>
<organism evidence="1 2">
    <name type="scientific">Blomia tropicalis</name>
    <name type="common">Mite</name>
    <dbReference type="NCBI Taxonomy" id="40697"/>
    <lineage>
        <taxon>Eukaryota</taxon>
        <taxon>Metazoa</taxon>
        <taxon>Ecdysozoa</taxon>
        <taxon>Arthropoda</taxon>
        <taxon>Chelicerata</taxon>
        <taxon>Arachnida</taxon>
        <taxon>Acari</taxon>
        <taxon>Acariformes</taxon>
        <taxon>Sarcoptiformes</taxon>
        <taxon>Astigmata</taxon>
        <taxon>Glycyphagoidea</taxon>
        <taxon>Echimyopodidae</taxon>
        <taxon>Blomia</taxon>
    </lineage>
</organism>
<gene>
    <name evidence="1" type="ORF">RDWZM_009181</name>
</gene>
<sequence length="54" mass="6331">MINVVYGDTHTLAHECKSNDLAKISVVRSTLIYYVIVFNRAIIEQLCRQYTLWQ</sequence>
<accession>A0A9Q0M2W2</accession>
<dbReference type="EMBL" id="JAPWDV010000003">
    <property type="protein sequence ID" value="KAJ6218024.1"/>
    <property type="molecule type" value="Genomic_DNA"/>
</dbReference>
<keyword evidence="2" id="KW-1185">Reference proteome</keyword>
<name>A0A9Q0M2W2_BLOTA</name>
<protein>
    <submittedName>
        <fullName evidence="1">Uncharacterized protein</fullName>
    </submittedName>
</protein>
<feature type="non-terminal residue" evidence="1">
    <location>
        <position position="54"/>
    </location>
</feature>
<reference evidence="1" key="1">
    <citation type="submission" date="2022-12" db="EMBL/GenBank/DDBJ databases">
        <title>Genome assemblies of Blomia tropicalis.</title>
        <authorList>
            <person name="Cui Y."/>
        </authorList>
    </citation>
    <scope>NUCLEOTIDE SEQUENCE</scope>
    <source>
        <tissue evidence="1">Adult mites</tissue>
    </source>
</reference>
<comment type="caution">
    <text evidence="1">The sequence shown here is derived from an EMBL/GenBank/DDBJ whole genome shotgun (WGS) entry which is preliminary data.</text>
</comment>